<evidence type="ECO:0000313" key="2">
    <source>
        <dbReference type="EMBL" id="KAL2067434.1"/>
    </source>
</evidence>
<accession>A0ABR4CBW4</accession>
<dbReference type="PANTHER" id="PTHR42791:SF2">
    <property type="entry name" value="N-ACETYLTRANSFERASE DOMAIN-CONTAINING PROTEIN"/>
    <property type="match status" value="1"/>
</dbReference>
<feature type="domain" description="N-acetyltransferase" evidence="1">
    <location>
        <begin position="81"/>
        <end position="225"/>
    </location>
</feature>
<dbReference type="Gene3D" id="3.40.630.30">
    <property type="match status" value="1"/>
</dbReference>
<sequence>MATEKFVLSLCTADDIPGMIEVYLSAFDSDPFSGYCFPRDKISDEEINSWLTRRFTKMLEKREMRTYKILDTSTSPATLCAFLRYAIPHTLTESEKATLAAEKRDLQETIKRTGHDPTWPLGANLEVCHGKFGGLDRMREKFVDEADMYIAHLLATSPQYQRLGLGSRLLRHVLDQADAENRKCYIEATKAGHPVYFKLGFRDVDELRLDMKPWGGDFVAVNRLMVREPVVVG</sequence>
<evidence type="ECO:0000313" key="3">
    <source>
        <dbReference type="Proteomes" id="UP001595075"/>
    </source>
</evidence>
<keyword evidence="3" id="KW-1185">Reference proteome</keyword>
<reference evidence="2 3" key="1">
    <citation type="journal article" date="2024" name="Commun. Biol.">
        <title>Comparative genomic analysis of thermophilic fungi reveals convergent evolutionary adaptations and gene losses.</title>
        <authorList>
            <person name="Steindorff A.S."/>
            <person name="Aguilar-Pontes M.V."/>
            <person name="Robinson A.J."/>
            <person name="Andreopoulos B."/>
            <person name="LaButti K."/>
            <person name="Kuo A."/>
            <person name="Mondo S."/>
            <person name="Riley R."/>
            <person name="Otillar R."/>
            <person name="Haridas S."/>
            <person name="Lipzen A."/>
            <person name="Grimwood J."/>
            <person name="Schmutz J."/>
            <person name="Clum A."/>
            <person name="Reid I.D."/>
            <person name="Moisan M.C."/>
            <person name="Butler G."/>
            <person name="Nguyen T.T.M."/>
            <person name="Dewar K."/>
            <person name="Conant G."/>
            <person name="Drula E."/>
            <person name="Henrissat B."/>
            <person name="Hansel C."/>
            <person name="Singer S."/>
            <person name="Hutchinson M.I."/>
            <person name="de Vries R.P."/>
            <person name="Natvig D.O."/>
            <person name="Powell A.J."/>
            <person name="Tsang A."/>
            <person name="Grigoriev I.V."/>
        </authorList>
    </citation>
    <scope>NUCLEOTIDE SEQUENCE [LARGE SCALE GENOMIC DNA]</scope>
    <source>
        <strain evidence="2 3">CBS 494.80</strain>
    </source>
</reference>
<proteinExistence type="predicted"/>
<organism evidence="2 3">
    <name type="scientific">Oculimacula yallundae</name>
    <dbReference type="NCBI Taxonomy" id="86028"/>
    <lineage>
        <taxon>Eukaryota</taxon>
        <taxon>Fungi</taxon>
        <taxon>Dikarya</taxon>
        <taxon>Ascomycota</taxon>
        <taxon>Pezizomycotina</taxon>
        <taxon>Leotiomycetes</taxon>
        <taxon>Helotiales</taxon>
        <taxon>Ploettnerulaceae</taxon>
        <taxon>Oculimacula</taxon>
    </lineage>
</organism>
<dbReference type="SUPFAM" id="SSF55729">
    <property type="entry name" value="Acyl-CoA N-acyltransferases (Nat)"/>
    <property type="match status" value="1"/>
</dbReference>
<evidence type="ECO:0000259" key="1">
    <source>
        <dbReference type="PROSITE" id="PS51186"/>
    </source>
</evidence>
<comment type="caution">
    <text evidence="2">The sequence shown here is derived from an EMBL/GenBank/DDBJ whole genome shotgun (WGS) entry which is preliminary data.</text>
</comment>
<dbReference type="Pfam" id="PF13673">
    <property type="entry name" value="Acetyltransf_10"/>
    <property type="match status" value="1"/>
</dbReference>
<dbReference type="PANTHER" id="PTHR42791">
    <property type="entry name" value="GNAT FAMILY ACETYLTRANSFERASE"/>
    <property type="match status" value="1"/>
</dbReference>
<dbReference type="Proteomes" id="UP001595075">
    <property type="component" value="Unassembled WGS sequence"/>
</dbReference>
<gene>
    <name evidence="2" type="ORF">VTL71DRAFT_1859</name>
</gene>
<dbReference type="InterPro" id="IPR000182">
    <property type="entry name" value="GNAT_dom"/>
</dbReference>
<dbReference type="CDD" id="cd04301">
    <property type="entry name" value="NAT_SF"/>
    <property type="match status" value="1"/>
</dbReference>
<dbReference type="InterPro" id="IPR016181">
    <property type="entry name" value="Acyl_CoA_acyltransferase"/>
</dbReference>
<protein>
    <recommendedName>
        <fullName evidence="1">N-acetyltransferase domain-containing protein</fullName>
    </recommendedName>
</protein>
<dbReference type="PROSITE" id="PS51186">
    <property type="entry name" value="GNAT"/>
    <property type="match status" value="1"/>
</dbReference>
<name>A0ABR4CBW4_9HELO</name>
<dbReference type="InterPro" id="IPR052523">
    <property type="entry name" value="Trichothecene_AcTrans"/>
</dbReference>
<dbReference type="EMBL" id="JAZHXI010000010">
    <property type="protein sequence ID" value="KAL2067434.1"/>
    <property type="molecule type" value="Genomic_DNA"/>
</dbReference>